<dbReference type="AlphaFoldDB" id="A0A1E7ZE37"/>
<keyword evidence="2" id="KW-1185">Reference proteome</keyword>
<protein>
    <submittedName>
        <fullName evidence="1">Uncharacterized protein</fullName>
    </submittedName>
</protein>
<dbReference type="GO" id="GO:0006270">
    <property type="term" value="P:DNA replication initiation"/>
    <property type="evidence" value="ECO:0007669"/>
    <property type="project" value="InterPro"/>
</dbReference>
<name>A0A1E7ZE37_9ALTE</name>
<organism evidence="1 2">
    <name type="scientific">Alteromonas confluentis</name>
    <dbReference type="NCBI Taxonomy" id="1656094"/>
    <lineage>
        <taxon>Bacteria</taxon>
        <taxon>Pseudomonadati</taxon>
        <taxon>Pseudomonadota</taxon>
        <taxon>Gammaproteobacteria</taxon>
        <taxon>Alteromonadales</taxon>
        <taxon>Alteromonadaceae</taxon>
        <taxon>Alteromonas/Salinimonas group</taxon>
        <taxon>Alteromonas</taxon>
    </lineage>
</organism>
<evidence type="ECO:0000313" key="1">
    <source>
        <dbReference type="EMBL" id="OFC71788.1"/>
    </source>
</evidence>
<reference evidence="1 2" key="1">
    <citation type="submission" date="2016-08" db="EMBL/GenBank/DDBJ databases">
        <authorList>
            <person name="Seilhamer J.J."/>
        </authorList>
    </citation>
    <scope>NUCLEOTIDE SEQUENCE [LARGE SCALE GENOMIC DNA]</scope>
    <source>
        <strain evidence="1 2">KCTC 42603</strain>
    </source>
</reference>
<proteinExistence type="predicted"/>
<sequence>MVNHTFGKFQLIFGRRYSSRFGNADDVALTKRMWAQGFTLSHVNAAAVDHAINRIIMQQIEWPPELPDFLALCDESLAAGLPAPEAALKEIICRRGAERFNDDFVFSHRVVEYTNEQVGHYLHKEAEKPFNARFKKAYRQAVYLHRMNKLPPKRQALPAPELPPIIEQQTINPNCPIQKRMAQLRKAARSKHSE</sequence>
<dbReference type="InterPro" id="IPR009731">
    <property type="entry name" value="P-like"/>
</dbReference>
<dbReference type="Pfam" id="PF06992">
    <property type="entry name" value="Phage_lambda_P"/>
    <property type="match status" value="1"/>
</dbReference>
<dbReference type="EMBL" id="MDHN01000010">
    <property type="protein sequence ID" value="OFC71788.1"/>
    <property type="molecule type" value="Genomic_DNA"/>
</dbReference>
<accession>A0A1E7ZE37</accession>
<gene>
    <name evidence="1" type="ORF">BFC18_06440</name>
</gene>
<dbReference type="Proteomes" id="UP000175691">
    <property type="component" value="Unassembled WGS sequence"/>
</dbReference>
<comment type="caution">
    <text evidence="1">The sequence shown here is derived from an EMBL/GenBank/DDBJ whole genome shotgun (WGS) entry which is preliminary data.</text>
</comment>
<dbReference type="STRING" id="1656094.BFC18_06440"/>
<evidence type="ECO:0000313" key="2">
    <source>
        <dbReference type="Proteomes" id="UP000175691"/>
    </source>
</evidence>